<dbReference type="AlphaFoldDB" id="A0A2G5SDL4"/>
<protein>
    <submittedName>
        <fullName evidence="1">Uncharacterized protein</fullName>
    </submittedName>
</protein>
<comment type="caution">
    <text evidence="1">The sequence shown here is derived from an EMBL/GenBank/DDBJ whole genome shotgun (WGS) entry which is preliminary data.</text>
</comment>
<proteinExistence type="predicted"/>
<dbReference type="OrthoDB" id="10502070at2759"/>
<keyword evidence="2" id="KW-1185">Reference proteome</keyword>
<evidence type="ECO:0000313" key="1">
    <source>
        <dbReference type="EMBL" id="PIC12986.1"/>
    </source>
</evidence>
<dbReference type="Proteomes" id="UP000230233">
    <property type="component" value="Unassembled WGS sequence"/>
</dbReference>
<sequence>MSDQPYNVASNDEDDIRMGPLSNETWEQYWDFMSPYDAKGERALRLREKVFRNMRVLDAELGRIFRNLFRPTIYRIMDFEFPSSMISYLNDFSVEELIKMICTRHQEEWPKKVHYHSVESLASVRRYNDRINNSIRSYYQWDIDDYQKCYDDILKNVLYLHAKHGEMLVRALTQFMRQNGYVLCEDVSCSRGNVTRQQLFGETRSEFFANRPHPRRIVPRMQKAERIHYRPDFTDDEKNPHDFQELFDNCLDCVLKYQTSSDCGYALRIFAPWLDSAKKALDNSHADFLPRDRKLMRIQEGKRLLKCKLKKNALDIYVRKEFVPKEGRISMKPDVVKTDVSKHKTRKRKLDIAVKKSKKPAVAHTTKEILKQTDSLKLKHIVGADTVKNISEPFHCLAPFPSNGGFTNYVQCLNVFSKRPFYVAYFPHAL</sequence>
<gene>
    <name evidence="1" type="ORF">B9Z55_028068</name>
</gene>
<evidence type="ECO:0000313" key="2">
    <source>
        <dbReference type="Proteomes" id="UP000230233"/>
    </source>
</evidence>
<reference evidence="2" key="1">
    <citation type="submission" date="2017-10" db="EMBL/GenBank/DDBJ databases">
        <title>Rapid genome shrinkage in a self-fertile nematode reveals novel sperm competition proteins.</title>
        <authorList>
            <person name="Yin D."/>
            <person name="Schwarz E.M."/>
            <person name="Thomas C.G."/>
            <person name="Felde R.L."/>
            <person name="Korf I.F."/>
            <person name="Cutter A.D."/>
            <person name="Schartner C.M."/>
            <person name="Ralston E.J."/>
            <person name="Meyer B.J."/>
            <person name="Haag E.S."/>
        </authorList>
    </citation>
    <scope>NUCLEOTIDE SEQUENCE [LARGE SCALE GENOMIC DNA]</scope>
    <source>
        <strain evidence="2">JU1422</strain>
    </source>
</reference>
<dbReference type="EMBL" id="PDUG01000016">
    <property type="protein sequence ID" value="PIC12986.1"/>
    <property type="molecule type" value="Genomic_DNA"/>
</dbReference>
<name>A0A2G5SDL4_9PELO</name>
<organism evidence="1 2">
    <name type="scientific">Caenorhabditis nigoni</name>
    <dbReference type="NCBI Taxonomy" id="1611254"/>
    <lineage>
        <taxon>Eukaryota</taxon>
        <taxon>Metazoa</taxon>
        <taxon>Ecdysozoa</taxon>
        <taxon>Nematoda</taxon>
        <taxon>Chromadorea</taxon>
        <taxon>Rhabditida</taxon>
        <taxon>Rhabditina</taxon>
        <taxon>Rhabditomorpha</taxon>
        <taxon>Rhabditoidea</taxon>
        <taxon>Rhabditidae</taxon>
        <taxon>Peloderinae</taxon>
        <taxon>Caenorhabditis</taxon>
    </lineage>
</organism>
<accession>A0A2G5SDL4</accession>